<sequence length="127" mass="13361">MDRPASQPPSTGAVAAPTLIAQYSRLYARVRCAPCVSSATAVLAAGLYSADSSEKPSTPAAVHQKPCATDSARIMTAPPLRARIMVKAGPRRSVSGPLRPSETKRPRPSMARITLTCVTLRCACAVR</sequence>
<proteinExistence type="predicted"/>
<comment type="caution">
    <text evidence="2">The sequence shown here is derived from an EMBL/GenBank/DDBJ whole genome shotgun (WGS) entry which is preliminary data.</text>
</comment>
<feature type="region of interest" description="Disordered" evidence="1">
    <location>
        <begin position="88"/>
        <end position="107"/>
    </location>
</feature>
<accession>A0ABQ2RSK2</accession>
<evidence type="ECO:0000313" key="2">
    <source>
        <dbReference type="EMBL" id="GGR52283.1"/>
    </source>
</evidence>
<gene>
    <name evidence="2" type="ORF">GCM10008959_12130</name>
</gene>
<organism evidence="2 3">
    <name type="scientific">Deinococcus seoulensis</name>
    <dbReference type="NCBI Taxonomy" id="1837379"/>
    <lineage>
        <taxon>Bacteria</taxon>
        <taxon>Thermotogati</taxon>
        <taxon>Deinococcota</taxon>
        <taxon>Deinococci</taxon>
        <taxon>Deinococcales</taxon>
        <taxon>Deinococcaceae</taxon>
        <taxon>Deinococcus</taxon>
    </lineage>
</organism>
<dbReference type="Proteomes" id="UP000634308">
    <property type="component" value="Unassembled WGS sequence"/>
</dbReference>
<name>A0ABQ2RSK2_9DEIO</name>
<evidence type="ECO:0000256" key="1">
    <source>
        <dbReference type="SAM" id="MobiDB-lite"/>
    </source>
</evidence>
<protein>
    <submittedName>
        <fullName evidence="2">Uncharacterized protein</fullName>
    </submittedName>
</protein>
<evidence type="ECO:0000313" key="3">
    <source>
        <dbReference type="Proteomes" id="UP000634308"/>
    </source>
</evidence>
<reference evidence="3" key="1">
    <citation type="journal article" date="2019" name="Int. J. Syst. Evol. Microbiol.">
        <title>The Global Catalogue of Microorganisms (GCM) 10K type strain sequencing project: providing services to taxonomists for standard genome sequencing and annotation.</title>
        <authorList>
            <consortium name="The Broad Institute Genomics Platform"/>
            <consortium name="The Broad Institute Genome Sequencing Center for Infectious Disease"/>
            <person name="Wu L."/>
            <person name="Ma J."/>
        </authorList>
    </citation>
    <scope>NUCLEOTIDE SEQUENCE [LARGE SCALE GENOMIC DNA]</scope>
    <source>
        <strain evidence="3">JCM 31404</strain>
    </source>
</reference>
<keyword evidence="3" id="KW-1185">Reference proteome</keyword>
<dbReference type="EMBL" id="BMQM01000005">
    <property type="protein sequence ID" value="GGR52283.1"/>
    <property type="molecule type" value="Genomic_DNA"/>
</dbReference>